<dbReference type="SUPFAM" id="SSF52172">
    <property type="entry name" value="CheY-like"/>
    <property type="match status" value="1"/>
</dbReference>
<feature type="domain" description="Response regulatory" evidence="10">
    <location>
        <begin position="705"/>
        <end position="824"/>
    </location>
</feature>
<feature type="transmembrane region" description="Helical" evidence="7">
    <location>
        <begin position="419"/>
        <end position="439"/>
    </location>
</feature>
<dbReference type="SUPFAM" id="SSF55874">
    <property type="entry name" value="ATPase domain of HSP90 chaperone/DNA topoisomerase II/histidine kinase"/>
    <property type="match status" value="1"/>
</dbReference>
<dbReference type="RefSeq" id="WP_207822285.1">
    <property type="nucleotide sequence ID" value="NZ_CP062006.1"/>
</dbReference>
<evidence type="ECO:0000313" key="11">
    <source>
        <dbReference type="EMBL" id="QTC86686.1"/>
    </source>
</evidence>
<dbReference type="Pfam" id="PF02518">
    <property type="entry name" value="HATPase_c"/>
    <property type="match status" value="1"/>
</dbReference>
<dbReference type="Proteomes" id="UP000663942">
    <property type="component" value="Chromosome"/>
</dbReference>
<dbReference type="PROSITE" id="PS50109">
    <property type="entry name" value="HIS_KIN"/>
    <property type="match status" value="1"/>
</dbReference>
<dbReference type="SMART" id="SM00448">
    <property type="entry name" value="REC"/>
    <property type="match status" value="1"/>
</dbReference>
<evidence type="ECO:0000259" key="9">
    <source>
        <dbReference type="PROSITE" id="PS50109"/>
    </source>
</evidence>
<feature type="chain" id="PRO_5045894781" description="histidine kinase" evidence="8">
    <location>
        <begin position="21"/>
        <end position="833"/>
    </location>
</feature>
<dbReference type="SMART" id="SM00388">
    <property type="entry name" value="HisKA"/>
    <property type="match status" value="1"/>
</dbReference>
<dbReference type="Gene3D" id="1.10.287.130">
    <property type="match status" value="1"/>
</dbReference>
<evidence type="ECO:0000313" key="12">
    <source>
        <dbReference type="Proteomes" id="UP000663942"/>
    </source>
</evidence>
<dbReference type="Pfam" id="PF00512">
    <property type="entry name" value="HisKA"/>
    <property type="match status" value="1"/>
</dbReference>
<dbReference type="InterPro" id="IPR011006">
    <property type="entry name" value="CheY-like_superfamily"/>
</dbReference>
<dbReference type="SUPFAM" id="SSF47384">
    <property type="entry name" value="Homodimeric domain of signal transducing histidine kinase"/>
    <property type="match status" value="1"/>
</dbReference>
<keyword evidence="12" id="KW-1185">Reference proteome</keyword>
<keyword evidence="7" id="KW-0472">Membrane</keyword>
<feature type="domain" description="Histidine kinase" evidence="9">
    <location>
        <begin position="465"/>
        <end position="682"/>
    </location>
</feature>
<feature type="modified residue" description="4-aspartylphosphate" evidence="6">
    <location>
        <position position="754"/>
    </location>
</feature>
<dbReference type="InterPro" id="IPR004358">
    <property type="entry name" value="Sig_transdc_His_kin-like_C"/>
</dbReference>
<dbReference type="InterPro" id="IPR001789">
    <property type="entry name" value="Sig_transdc_resp-reg_receiver"/>
</dbReference>
<dbReference type="InterPro" id="IPR003661">
    <property type="entry name" value="HisK_dim/P_dom"/>
</dbReference>
<dbReference type="PANTHER" id="PTHR43047">
    <property type="entry name" value="TWO-COMPONENT HISTIDINE PROTEIN KINASE"/>
    <property type="match status" value="1"/>
</dbReference>
<dbReference type="CDD" id="cd16922">
    <property type="entry name" value="HATPase_EvgS-ArcB-TorS-like"/>
    <property type="match status" value="1"/>
</dbReference>
<dbReference type="PRINTS" id="PR00344">
    <property type="entry name" value="BCTRLSENSOR"/>
</dbReference>
<keyword evidence="7" id="KW-1133">Transmembrane helix</keyword>
<dbReference type="Gene3D" id="3.40.50.2300">
    <property type="match status" value="1"/>
</dbReference>
<evidence type="ECO:0000256" key="7">
    <source>
        <dbReference type="SAM" id="Phobius"/>
    </source>
</evidence>
<dbReference type="EC" id="2.7.13.3" evidence="2"/>
<keyword evidence="7" id="KW-0812">Transmembrane</keyword>
<sequence>MSPIKAAVLATAILLSPSLAQTQALAQTPAPRDDLLRAVEARAGGTSFTELEAFGEAAYKRHDREGLNRLYHVVWTTQNQGEFERAAFWNRRLEEKARAQRDQRYIQIARLNELTARYDMGDRTVEAEMSRMAATGADWFVRAHAARLTALNLIDQDRVGEGLKLLNQAETDIPDADPYAATAHAGLWEMTGMGLMKLNDVVGATIAFRRFEIDYSDPTYPRPDFDSLYNLTKMAIQIGDLTRAQEYYAAHHRLSLRTGLPNLLVYDAGLCAQVANARDEPLEVLACLAPYGEDLTAGTYVLLDNLPIRAVARARTGDVDGARRDLDRLRAFARDGGVDSRVALAEAEVLFASGRPTEAYEVLRTYQRDRDVQSAQRFSAGIRQVTGDIQEQLDRRRQQLETARANTELQRRVIRWQNWIVGIGVVFMLSALLTLLWQWRQAGELRRARRRAEEASRAKSEFLANMSHEIRTPLNGVVAMADALGQRDLNADEHEMVEVIRSSGATLERLLSDILDSARIESGQVTIETAPFHLGRAVHDVAALWRVPAEAKGVAVAAHVETRLDRLVDGDAVRLRQILTNLVSNALKFTTEGEVSLTVEPGVEGDVRFTVTDTGVGFDEEQKARIFGRFQQADGSITRRFGGTGLGLAISRELVELMGGWLECESTPGEGSRFWFEIPLPPVEAPDATVPLSQPMGDVREQPLRVLLADDHPANRKVVEIMLGATAMELVAVEDGAQALDLFKREAFDLVLMDMQMPVMDGLTATAAIRAFEMQMGRGRTPILMLTANAMTEHVEAGQAAGADGHLTKPLTLTALFDGIAEGMARHQRAEVA</sequence>
<keyword evidence="4" id="KW-0808">Transferase</keyword>
<keyword evidence="8" id="KW-0732">Signal</keyword>
<keyword evidence="5" id="KW-0418">Kinase</keyword>
<keyword evidence="3 6" id="KW-0597">Phosphoprotein</keyword>
<dbReference type="InterPro" id="IPR005467">
    <property type="entry name" value="His_kinase_dom"/>
</dbReference>
<dbReference type="SMART" id="SM00387">
    <property type="entry name" value="HATPase_c"/>
    <property type="match status" value="1"/>
</dbReference>
<comment type="catalytic activity">
    <reaction evidence="1">
        <text>ATP + protein L-histidine = ADP + protein N-phospho-L-histidine.</text>
        <dbReference type="EC" id="2.7.13.3"/>
    </reaction>
</comment>
<dbReference type="InterPro" id="IPR036890">
    <property type="entry name" value="HATPase_C_sf"/>
</dbReference>
<feature type="signal peptide" evidence="8">
    <location>
        <begin position="1"/>
        <end position="20"/>
    </location>
</feature>
<dbReference type="EMBL" id="CP062006">
    <property type="protein sequence ID" value="QTC86686.1"/>
    <property type="molecule type" value="Genomic_DNA"/>
</dbReference>
<evidence type="ECO:0000256" key="3">
    <source>
        <dbReference type="ARBA" id="ARBA00022553"/>
    </source>
</evidence>
<evidence type="ECO:0000259" key="10">
    <source>
        <dbReference type="PROSITE" id="PS50110"/>
    </source>
</evidence>
<accession>A0ABX7SJT4</accession>
<organism evidence="11 12">
    <name type="scientific">Brevundimonas pondensis</name>
    <dbReference type="NCBI Taxonomy" id="2774189"/>
    <lineage>
        <taxon>Bacteria</taxon>
        <taxon>Pseudomonadati</taxon>
        <taxon>Pseudomonadota</taxon>
        <taxon>Alphaproteobacteria</taxon>
        <taxon>Caulobacterales</taxon>
        <taxon>Caulobacteraceae</taxon>
        <taxon>Brevundimonas</taxon>
    </lineage>
</organism>
<dbReference type="CDD" id="cd17546">
    <property type="entry name" value="REC_hyHK_CKI1_RcsC-like"/>
    <property type="match status" value="1"/>
</dbReference>
<proteinExistence type="predicted"/>
<dbReference type="Gene3D" id="3.30.565.10">
    <property type="entry name" value="Histidine kinase-like ATPase, C-terminal domain"/>
    <property type="match status" value="1"/>
</dbReference>
<evidence type="ECO:0000256" key="6">
    <source>
        <dbReference type="PROSITE-ProRule" id="PRU00169"/>
    </source>
</evidence>
<evidence type="ECO:0000256" key="4">
    <source>
        <dbReference type="ARBA" id="ARBA00022679"/>
    </source>
</evidence>
<dbReference type="PANTHER" id="PTHR43047:SF78">
    <property type="entry name" value="SENSORY_REGULATORY PROTEIN RPFC"/>
    <property type="match status" value="1"/>
</dbReference>
<dbReference type="InterPro" id="IPR036097">
    <property type="entry name" value="HisK_dim/P_sf"/>
</dbReference>
<evidence type="ECO:0000256" key="8">
    <source>
        <dbReference type="SAM" id="SignalP"/>
    </source>
</evidence>
<evidence type="ECO:0000256" key="1">
    <source>
        <dbReference type="ARBA" id="ARBA00000085"/>
    </source>
</evidence>
<name>A0ABX7SJT4_9CAUL</name>
<dbReference type="InterPro" id="IPR003594">
    <property type="entry name" value="HATPase_dom"/>
</dbReference>
<protein>
    <recommendedName>
        <fullName evidence="2">histidine kinase</fullName>
        <ecNumber evidence="2">2.7.13.3</ecNumber>
    </recommendedName>
</protein>
<dbReference type="Pfam" id="PF00072">
    <property type="entry name" value="Response_reg"/>
    <property type="match status" value="1"/>
</dbReference>
<gene>
    <name evidence="11" type="ORF">IFE19_11090</name>
</gene>
<evidence type="ECO:0000256" key="2">
    <source>
        <dbReference type="ARBA" id="ARBA00012438"/>
    </source>
</evidence>
<evidence type="ECO:0000256" key="5">
    <source>
        <dbReference type="ARBA" id="ARBA00022777"/>
    </source>
</evidence>
<dbReference type="PROSITE" id="PS50110">
    <property type="entry name" value="RESPONSE_REGULATORY"/>
    <property type="match status" value="1"/>
</dbReference>
<reference evidence="11 12" key="1">
    <citation type="submission" date="2020-09" db="EMBL/GenBank/DDBJ databases">
        <title>Brevundimonas sp. LVF1 isolated from an oligotrophic pond in Goettingen, Germany.</title>
        <authorList>
            <person name="Friedrich I."/>
            <person name="Klassen A."/>
            <person name="Neubauer H."/>
            <person name="Schneider D."/>
            <person name="Hertel R."/>
            <person name="Daniel R."/>
        </authorList>
    </citation>
    <scope>NUCLEOTIDE SEQUENCE [LARGE SCALE GENOMIC DNA]</scope>
    <source>
        <strain evidence="11 12">LVF1</strain>
    </source>
</reference>
<dbReference type="CDD" id="cd00082">
    <property type="entry name" value="HisKA"/>
    <property type="match status" value="1"/>
</dbReference>